<evidence type="ECO:0000313" key="2">
    <source>
        <dbReference type="Proteomes" id="UP000006702"/>
    </source>
</evidence>
<dbReference type="RefSeq" id="XP_001262677.1">
    <property type="nucleotide sequence ID" value="XM_001262676.1"/>
</dbReference>
<dbReference type="OrthoDB" id="1577640at2759"/>
<sequence length="101" mass="11518">MPQDEAMLLDNLLTKRCYSEDPVFNGTQKKRRGYNGSPIPSTNEYCANPWTYHNYTVGVVCARGIKMSAVRYMLDDEHPRLPTKQGDTRIYVLGELVVTMS</sequence>
<dbReference type="VEuPathDB" id="FungiDB:NFIA_113100"/>
<dbReference type="Proteomes" id="UP000006702">
    <property type="component" value="Unassembled WGS sequence"/>
</dbReference>
<protein>
    <submittedName>
        <fullName evidence="1">Uncharacterized protein</fullName>
    </submittedName>
</protein>
<dbReference type="KEGG" id="nfi:NFIA_113100"/>
<keyword evidence="2" id="KW-1185">Reference proteome</keyword>
<name>A1D8R9_NEOFI</name>
<dbReference type="STRING" id="331117.A1D8R9"/>
<gene>
    <name evidence="1" type="ORF">NFIA_113100</name>
</gene>
<accession>A1D8R9</accession>
<organism evidence="1 2">
    <name type="scientific">Neosartorya fischeri (strain ATCC 1020 / DSM 3700 / CBS 544.65 / FGSC A1164 / JCM 1740 / NRRL 181 / WB 181)</name>
    <name type="common">Aspergillus fischerianus</name>
    <dbReference type="NCBI Taxonomy" id="331117"/>
    <lineage>
        <taxon>Eukaryota</taxon>
        <taxon>Fungi</taxon>
        <taxon>Dikarya</taxon>
        <taxon>Ascomycota</taxon>
        <taxon>Pezizomycotina</taxon>
        <taxon>Eurotiomycetes</taxon>
        <taxon>Eurotiomycetidae</taxon>
        <taxon>Eurotiales</taxon>
        <taxon>Aspergillaceae</taxon>
        <taxon>Aspergillus</taxon>
        <taxon>Aspergillus subgen. Fumigati</taxon>
    </lineage>
</organism>
<proteinExistence type="predicted"/>
<reference evidence="2" key="1">
    <citation type="journal article" date="2008" name="PLoS Genet.">
        <title>Genomic islands in the pathogenic filamentous fungus Aspergillus fumigatus.</title>
        <authorList>
            <person name="Fedorova N.D."/>
            <person name="Khaldi N."/>
            <person name="Joardar V.S."/>
            <person name="Maiti R."/>
            <person name="Amedeo P."/>
            <person name="Anderson M.J."/>
            <person name="Crabtree J."/>
            <person name="Silva J.C."/>
            <person name="Badger J.H."/>
            <person name="Albarraq A."/>
            <person name="Angiuoli S."/>
            <person name="Bussey H."/>
            <person name="Bowyer P."/>
            <person name="Cotty P.J."/>
            <person name="Dyer P.S."/>
            <person name="Egan A."/>
            <person name="Galens K."/>
            <person name="Fraser-Liggett C.M."/>
            <person name="Haas B.J."/>
            <person name="Inman J.M."/>
            <person name="Kent R."/>
            <person name="Lemieux S."/>
            <person name="Malavazi I."/>
            <person name="Orvis J."/>
            <person name="Roemer T."/>
            <person name="Ronning C.M."/>
            <person name="Sundaram J.P."/>
            <person name="Sutton G."/>
            <person name="Turner G."/>
            <person name="Venter J.C."/>
            <person name="White O.R."/>
            <person name="Whitty B.R."/>
            <person name="Youngman P."/>
            <person name="Wolfe K.H."/>
            <person name="Goldman G.H."/>
            <person name="Wortman J.R."/>
            <person name="Jiang B."/>
            <person name="Denning D.W."/>
            <person name="Nierman W.C."/>
        </authorList>
    </citation>
    <scope>NUCLEOTIDE SEQUENCE [LARGE SCALE GENOMIC DNA]</scope>
    <source>
        <strain evidence="2">ATCC 1020 / DSM 3700 / CBS 544.65 / FGSC A1164 / JCM 1740 / NRRL 181 / WB 181</strain>
    </source>
</reference>
<dbReference type="AlphaFoldDB" id="A1D8R9"/>
<dbReference type="HOGENOM" id="CLU_2292410_0_0_1"/>
<dbReference type="GeneID" id="4589295"/>
<evidence type="ECO:0000313" key="1">
    <source>
        <dbReference type="EMBL" id="EAW20780.1"/>
    </source>
</evidence>
<dbReference type="EMBL" id="DS027692">
    <property type="protein sequence ID" value="EAW20780.1"/>
    <property type="molecule type" value="Genomic_DNA"/>
</dbReference>